<evidence type="ECO:0000313" key="2">
    <source>
        <dbReference type="EMBL" id="SFQ72144.1"/>
    </source>
</evidence>
<accession>A0A1I6ATW9</accession>
<organism evidence="2 3">
    <name type="scientific">Amycolatopsis arida</name>
    <dbReference type="NCBI Taxonomy" id="587909"/>
    <lineage>
        <taxon>Bacteria</taxon>
        <taxon>Bacillati</taxon>
        <taxon>Actinomycetota</taxon>
        <taxon>Actinomycetes</taxon>
        <taxon>Pseudonocardiales</taxon>
        <taxon>Pseudonocardiaceae</taxon>
        <taxon>Amycolatopsis</taxon>
    </lineage>
</organism>
<dbReference type="Proteomes" id="UP000198727">
    <property type="component" value="Unassembled WGS sequence"/>
</dbReference>
<protein>
    <submittedName>
        <fullName evidence="2">Uncharacterized protein</fullName>
    </submittedName>
</protein>
<evidence type="ECO:0000256" key="1">
    <source>
        <dbReference type="SAM" id="MobiDB-lite"/>
    </source>
</evidence>
<dbReference type="EMBL" id="FOWW01000014">
    <property type="protein sequence ID" value="SFQ72144.1"/>
    <property type="molecule type" value="Genomic_DNA"/>
</dbReference>
<feature type="compositionally biased region" description="Low complexity" evidence="1">
    <location>
        <begin position="333"/>
        <end position="344"/>
    </location>
</feature>
<dbReference type="AlphaFoldDB" id="A0A1I6ATW9"/>
<proteinExistence type="predicted"/>
<dbReference type="STRING" id="587909.SAMN05421810_114105"/>
<keyword evidence="3" id="KW-1185">Reference proteome</keyword>
<feature type="compositionally biased region" description="Basic and acidic residues" evidence="1">
    <location>
        <begin position="348"/>
        <end position="358"/>
    </location>
</feature>
<gene>
    <name evidence="2" type="ORF">SAMN05421810_114105</name>
</gene>
<dbReference type="RefSeq" id="WP_092536693.1">
    <property type="nucleotide sequence ID" value="NZ_FOWW01000014.1"/>
</dbReference>
<sequence>MDLMDLTALTTRLRAAASRRPAVLLVPTPAGTSVRLAVERFCRTRGWPLAESPAGADAMVVAGPVGASLAGAVEHTARQLPAPAVRLSLVDTAEVSDRLATLPRRLATARPGRAGHDWPDLPMAGTAPDRDGLELDALTVFLGPVLPHWPAGLRLGLRVQGDVVQHAEVDVLGTEPVTGSYWRGSARRHAAGRLDALARLLAVAGWPAAHLAAQDLRDRLLAGEPGAALASRFARLRRRVEHSRLLAAALPERGDVPDRLRGWLRDVDALLPDLDAAPPSAESATPPRTDGPSGQPARPGGAAELGKPGGPDRPGERDHPNGSEGADEPRTSAGPEGAAELAGPTDRASPDRPRRELAELPDLVTGTDLTTTRLIVAGLAPDLAALPTREGAGRGP</sequence>
<feature type="region of interest" description="Disordered" evidence="1">
    <location>
        <begin position="274"/>
        <end position="370"/>
    </location>
</feature>
<name>A0A1I6ATW9_9PSEU</name>
<reference evidence="3" key="1">
    <citation type="submission" date="2016-10" db="EMBL/GenBank/DDBJ databases">
        <authorList>
            <person name="Varghese N."/>
            <person name="Submissions S."/>
        </authorList>
    </citation>
    <scope>NUCLEOTIDE SEQUENCE [LARGE SCALE GENOMIC DNA]</scope>
    <source>
        <strain evidence="3">CGMCC 4.5579</strain>
    </source>
</reference>
<feature type="compositionally biased region" description="Low complexity" evidence="1">
    <location>
        <begin position="274"/>
        <end position="287"/>
    </location>
</feature>
<dbReference type="OrthoDB" id="3373298at2"/>
<evidence type="ECO:0000313" key="3">
    <source>
        <dbReference type="Proteomes" id="UP000198727"/>
    </source>
</evidence>